<sequence length="67" mass="6944">MGAAKNVRAREARAAADAAYRKALGVEPDQKIPGSIGSFASSGAARGGRGRSQSRQAKAKRRSKSSQ</sequence>
<protein>
    <submittedName>
        <fullName evidence="2">Uncharacterized protein</fullName>
    </submittedName>
</protein>
<keyword evidence="3" id="KW-1185">Reference proteome</keyword>
<evidence type="ECO:0000313" key="3">
    <source>
        <dbReference type="Proteomes" id="UP000226155"/>
    </source>
</evidence>
<organism evidence="2 3">
    <name type="scientific">Mycobacterium phage DarthPhader</name>
    <dbReference type="NCBI Taxonomy" id="1912975"/>
    <lineage>
        <taxon>Viruses</taxon>
        <taxon>Duplodnaviria</taxon>
        <taxon>Heunggongvirae</taxon>
        <taxon>Uroviricota</taxon>
        <taxon>Caudoviricetes</taxon>
        <taxon>Refugevirus</taxon>
        <taxon>Refugevirus darthphader</taxon>
    </lineage>
</organism>
<reference evidence="3" key="1">
    <citation type="submission" date="2016-08" db="EMBL/GenBank/DDBJ databases">
        <authorList>
            <person name="Seilhamer J.J."/>
        </authorList>
    </citation>
    <scope>NUCLEOTIDE SEQUENCE [LARGE SCALE GENOMIC DNA]</scope>
</reference>
<dbReference type="EMBL" id="KX657793">
    <property type="protein sequence ID" value="AOZ61274.1"/>
    <property type="molecule type" value="Genomic_DNA"/>
</dbReference>
<evidence type="ECO:0000256" key="1">
    <source>
        <dbReference type="SAM" id="MobiDB-lite"/>
    </source>
</evidence>
<proteinExistence type="predicted"/>
<evidence type="ECO:0000313" key="2">
    <source>
        <dbReference type="EMBL" id="AOZ61274.1"/>
    </source>
</evidence>
<feature type="compositionally biased region" description="Basic residues" evidence="1">
    <location>
        <begin position="57"/>
        <end position="67"/>
    </location>
</feature>
<dbReference type="Proteomes" id="UP000226155">
    <property type="component" value="Segment"/>
</dbReference>
<feature type="region of interest" description="Disordered" evidence="1">
    <location>
        <begin position="26"/>
        <end position="67"/>
    </location>
</feature>
<name>A0A1I9S3Y0_9CAUD</name>
<accession>A0A1I9S3Y0</accession>
<gene>
    <name evidence="2" type="ORF">SEA_DARTHPHADER_34</name>
</gene>